<keyword evidence="2" id="KW-1185">Reference proteome</keyword>
<organism evidence="1 2">
    <name type="scientific">Trypanosoma rangeli SC58</name>
    <dbReference type="NCBI Taxonomy" id="429131"/>
    <lineage>
        <taxon>Eukaryota</taxon>
        <taxon>Discoba</taxon>
        <taxon>Euglenozoa</taxon>
        <taxon>Kinetoplastea</taxon>
        <taxon>Metakinetoplastina</taxon>
        <taxon>Trypanosomatida</taxon>
        <taxon>Trypanosomatidae</taxon>
        <taxon>Trypanosoma</taxon>
        <taxon>Herpetosoma</taxon>
    </lineage>
</organism>
<dbReference type="EMBL" id="AUPL01002337">
    <property type="protein sequence ID" value="ESL09936.1"/>
    <property type="molecule type" value="Genomic_DNA"/>
</dbReference>
<reference evidence="1 2" key="1">
    <citation type="submission" date="2013-07" db="EMBL/GenBank/DDBJ databases">
        <authorList>
            <person name="Stoco P.H."/>
            <person name="Wagner G."/>
            <person name="Gerber A."/>
            <person name="Zaha A."/>
            <person name="Thompson C."/>
            <person name="Bartholomeu D.C."/>
            <person name="Luckemeyer D.D."/>
            <person name="Bahia D."/>
            <person name="Loreto E."/>
            <person name="Prestes E.B."/>
            <person name="Lima F.M."/>
            <person name="Rodrigues-Luiz G."/>
            <person name="Vallejo G.A."/>
            <person name="Filho J.F."/>
            <person name="Monteiro K.M."/>
            <person name="Tyler K.M."/>
            <person name="de Almeida L.G."/>
            <person name="Ortiz M.F."/>
            <person name="Siervo M.A."/>
            <person name="de Moraes M.H."/>
            <person name="Cunha O.L."/>
            <person name="Mendonca-Neto R."/>
            <person name="Silva R."/>
            <person name="Teixeira S.M."/>
            <person name="Murta S.M."/>
            <person name="Sincero T.C."/>
            <person name="Mendes T.A."/>
            <person name="Urmenyi T.P."/>
            <person name="Silva V.G."/>
            <person name="da Rocha W.D."/>
            <person name="Andersson B."/>
            <person name="Romanha A.J."/>
            <person name="Steindel M."/>
            <person name="de Vasconcelos A.T."/>
            <person name="Grisard E.C."/>
        </authorList>
    </citation>
    <scope>NUCLEOTIDE SEQUENCE [LARGE SCALE GENOMIC DNA]</scope>
    <source>
        <strain evidence="1 2">SC58</strain>
    </source>
</reference>
<name>A0A061J719_TRYRA</name>
<evidence type="ECO:0000313" key="2">
    <source>
        <dbReference type="Proteomes" id="UP000031737"/>
    </source>
</evidence>
<comment type="caution">
    <text evidence="1">The sequence shown here is derived from an EMBL/GenBank/DDBJ whole genome shotgun (WGS) entry which is preliminary data.</text>
</comment>
<dbReference type="AlphaFoldDB" id="A0A061J719"/>
<accession>A0A061J719</accession>
<proteinExistence type="predicted"/>
<dbReference type="Proteomes" id="UP000031737">
    <property type="component" value="Unassembled WGS sequence"/>
</dbReference>
<sequence length="529" mass="58256">MWPPSVIAKMRLLVEAGGVILFMYVVCRQTGRLVQSRKKKASESQSEEDAAVFHHRSAQTVPVEVVVENLSAGWTTAPPIFYPPNLAVIPILRSLAVTNGGSAEQNIFILCDGPRPRMLQAPAGDEKPVAFYMEYLLNMPLFQTVATREATVLPLNEAGFSCETECFTHAAIIPDNKTVIVFGSHGPYILSFVLTQYASSALNLENDMCTAGNLTPGDVEMLLGACSLVPLVNGLCLPGTPAGARKGSLRLTYRHGNNILVFALSSLVAVRQNVERDEKRNKDALDPLFFLEGDVLPDKKIAVGGDTLDALVKGISVDALFPSSTPAHPLVSSLFSLVTVEELVACVENGAGDCAPPLYEDDVMKIVFSHPYLGVSFSVNPKSGVVYEPILTKDLLLLYYPLGDEARYSLSSGPREDDAPPRVSLRHLTQLPPTWEKLLSTEDELKHNVLFHFTDWTRERVSCSMCDVNGLQGVQLFESKEDHSCRTYVIPRDNAILVIRWETKTRDWAMYLPLLQKFLDSLLLEDFSA</sequence>
<protein>
    <recommendedName>
        <fullName evidence="3">Present in the outer mitochondrial membrane proteome 7</fullName>
    </recommendedName>
</protein>
<evidence type="ECO:0000313" key="1">
    <source>
        <dbReference type="EMBL" id="ESL09936.1"/>
    </source>
</evidence>
<dbReference type="VEuPathDB" id="TriTrypDB:TRSC58_02337"/>
<dbReference type="OrthoDB" id="273232at2759"/>
<evidence type="ECO:0008006" key="3">
    <source>
        <dbReference type="Google" id="ProtNLM"/>
    </source>
</evidence>
<gene>
    <name evidence="1" type="ORF">TRSC58_02337</name>
</gene>